<evidence type="ECO:0000259" key="6">
    <source>
        <dbReference type="Pfam" id="PF04048"/>
    </source>
</evidence>
<feature type="compositionally biased region" description="Polar residues" evidence="5">
    <location>
        <begin position="963"/>
        <end position="989"/>
    </location>
</feature>
<comment type="caution">
    <text evidence="8">The sequence shown here is derived from an EMBL/GenBank/DDBJ whole genome shotgun (WGS) entry which is preliminary data.</text>
</comment>
<keyword evidence="3 4" id="KW-0653">Protein transport</keyword>
<dbReference type="Pfam" id="PF04048">
    <property type="entry name" value="Sec8_N"/>
    <property type="match status" value="1"/>
</dbReference>
<comment type="similarity">
    <text evidence="4">Belongs to the SEC8 family.</text>
</comment>
<dbReference type="GO" id="GO:0006893">
    <property type="term" value="P:Golgi to plasma membrane transport"/>
    <property type="evidence" value="ECO:0007669"/>
    <property type="project" value="TreeGrafter"/>
</dbReference>
<accession>A0AAV5RM84</accession>
<feature type="compositionally biased region" description="Polar residues" evidence="5">
    <location>
        <begin position="999"/>
        <end position="1022"/>
    </location>
</feature>
<keyword evidence="1 4" id="KW-0813">Transport</keyword>
<feature type="compositionally biased region" description="Polar residues" evidence="5">
    <location>
        <begin position="944"/>
        <end position="955"/>
    </location>
</feature>
<comment type="function">
    <text evidence="4">Component of the exocyst complex involved in the docking of exocytic vesicles with fusion sites on the plasma membrane.</text>
</comment>
<feature type="domain" description="Exocyst complex component Sec8 middle helical bundle" evidence="7">
    <location>
        <begin position="242"/>
        <end position="468"/>
    </location>
</feature>
<reference evidence="8 9" key="1">
    <citation type="journal article" date="2023" name="Elife">
        <title>Identification of key yeast species and microbe-microbe interactions impacting larval growth of Drosophila in the wild.</title>
        <authorList>
            <person name="Mure A."/>
            <person name="Sugiura Y."/>
            <person name="Maeda R."/>
            <person name="Honda K."/>
            <person name="Sakurai N."/>
            <person name="Takahashi Y."/>
            <person name="Watada M."/>
            <person name="Katoh T."/>
            <person name="Gotoh A."/>
            <person name="Gotoh Y."/>
            <person name="Taniguchi I."/>
            <person name="Nakamura K."/>
            <person name="Hayashi T."/>
            <person name="Katayama T."/>
            <person name="Uemura T."/>
            <person name="Hattori Y."/>
        </authorList>
    </citation>
    <scope>NUCLEOTIDE SEQUENCE [LARGE SCALE GENOMIC DNA]</scope>
    <source>
        <strain evidence="8 9">SB-73</strain>
    </source>
</reference>
<dbReference type="PANTHER" id="PTHR14146:SF0">
    <property type="entry name" value="EXOCYST COMPLEX COMPONENT 4"/>
    <property type="match status" value="1"/>
</dbReference>
<evidence type="ECO:0000313" key="8">
    <source>
        <dbReference type="EMBL" id="GMM52102.1"/>
    </source>
</evidence>
<gene>
    <name evidence="8" type="ORF">DASB73_030650</name>
</gene>
<protein>
    <recommendedName>
        <fullName evidence="4">Exocyst complex component Sec8</fullName>
    </recommendedName>
</protein>
<proteinExistence type="inferred from homology"/>
<keyword evidence="2 4" id="KW-0268">Exocytosis</keyword>
<dbReference type="Pfam" id="PF20652">
    <property type="entry name" value="Sec8_C"/>
    <property type="match status" value="1"/>
</dbReference>
<evidence type="ECO:0000256" key="2">
    <source>
        <dbReference type="ARBA" id="ARBA00022483"/>
    </source>
</evidence>
<sequence length="1130" mass="127633">MDVQDLIRRVSRHFFDLVDDDANPLVVALALQDNSSVGLQYYAEEFTQLREELRSCLKARVDENYHGFNESVGVYRHAGSALKSSHDGVIEVTSQLVELQTLVASKKEVLGDLHLKSVRLKHKLEILADLEELYAFPVKNEELIAQKRYSESQNLLGKALEMITSRNLLKQRKLRPLLTDIRRQQLLLVERLAEDTKSQIFLKTPYASRVLQLGNKDFEIFKDNFSKLYDECQDQPLDTVSNYYVQLLQLIRNLSDMRGFESSLDSLNQTCLHELRTVWRDTTTQAVQECRITQKQLQKIINSKANVLQKYKKLNHKALETLTQELYMRLLRILECHCCLSMTAKQLGFQYSLDGFCESFISIVNQFLLKYIGMDTPAPVDDLRNRTTNASNRTTRSRGESLFQFGNEEEDTRGLRDFQALRESIKKSIPGLLADDPNNMYAETAQQEQVDMVVPANILNIKNLLEPTIELFGNAIKLVETSAQKSKFTNFLRTFLHNSFIPRLQRSFEKSIDDIRKDQSSLHELADWSTLSKLPLMKCGANLAEVTSIFIKLLDVSHRYREEYTRIIVTLLKMSSDYFLSHLGDLFTVGQAHQHVMVWNLAVDQRHGMSLQQRYNGKPNPLKEFEVYFSKRHTPYTAKSLLTLSDLLDIGIYKQATLLITTVRWFVHWMRKVRRTAGVSEIEADKSIESEVNIGDETVDNDVLVADIRQKWNLLEIGPENTNIVAFSIIMLAGKSLQEYDAIVDALEKCVFRALSALRCDIFLRVVYYFDQMITNNDFHEGGRGDKRDPIVDRIQRELSMISQVTNVQLVTTDRDFLIGGIAQFMNELFILEGDNIGDMDEAGQNQILTNIFAFQQMSTSFVSDPREVDFSRATWFYELFRLTPTLIIERAKLGETCLGKDDLSRLLQIRHRNAANSSSSTHSFGTLDFHLSQLDEIFSTTKRTASQQSATGVVNSGDAVDGNTQSRAAANGSVNVPQTSQASLNQQIPAHKSASGPAVTSKNASSTIGHKHTLSSASAQTRSSPRSPPLPNRRSLPNSDKIRSSSRTSSGNSSYLAATGDNPPPLPPKTPPRSPSASSTSFARYHTRTPSNPVGTSKTSNTPVASNGVATSRSPSGTKRDNYDKQSFR</sequence>
<feature type="domain" description="Exocyst complex component Sec8 N-terminal" evidence="6">
    <location>
        <begin position="3"/>
        <end position="141"/>
    </location>
</feature>
<name>A0AAV5RM84_STABA</name>
<feature type="compositionally biased region" description="Pro residues" evidence="5">
    <location>
        <begin position="1063"/>
        <end position="1075"/>
    </location>
</feature>
<feature type="compositionally biased region" description="Basic and acidic residues" evidence="5">
    <location>
        <begin position="1119"/>
        <end position="1130"/>
    </location>
</feature>
<evidence type="ECO:0000313" key="9">
    <source>
        <dbReference type="Proteomes" id="UP001362899"/>
    </source>
</evidence>
<dbReference type="GO" id="GO:0006904">
    <property type="term" value="P:vesicle docking involved in exocytosis"/>
    <property type="evidence" value="ECO:0007669"/>
    <property type="project" value="InterPro"/>
</dbReference>
<dbReference type="GO" id="GO:0006612">
    <property type="term" value="P:protein targeting to membrane"/>
    <property type="evidence" value="ECO:0007669"/>
    <property type="project" value="UniProtKB-UniRule"/>
</dbReference>
<dbReference type="InterPro" id="IPR039682">
    <property type="entry name" value="Sec8/EXOC4"/>
</dbReference>
<dbReference type="AlphaFoldDB" id="A0AAV5RM84"/>
<evidence type="ECO:0000256" key="5">
    <source>
        <dbReference type="SAM" id="MobiDB-lite"/>
    </source>
</evidence>
<evidence type="ECO:0000256" key="1">
    <source>
        <dbReference type="ARBA" id="ARBA00022448"/>
    </source>
</evidence>
<evidence type="ECO:0000256" key="4">
    <source>
        <dbReference type="RuleBase" id="RU367079"/>
    </source>
</evidence>
<keyword evidence="9" id="KW-1185">Reference proteome</keyword>
<dbReference type="Proteomes" id="UP001362899">
    <property type="component" value="Unassembled WGS sequence"/>
</dbReference>
<dbReference type="GO" id="GO:0015031">
    <property type="term" value="P:protein transport"/>
    <property type="evidence" value="ECO:0007669"/>
    <property type="project" value="UniProtKB-KW"/>
</dbReference>
<dbReference type="EMBL" id="BTGC01000008">
    <property type="protein sequence ID" value="GMM52102.1"/>
    <property type="molecule type" value="Genomic_DNA"/>
</dbReference>
<evidence type="ECO:0000256" key="3">
    <source>
        <dbReference type="ARBA" id="ARBA00022927"/>
    </source>
</evidence>
<evidence type="ECO:0000259" key="7">
    <source>
        <dbReference type="Pfam" id="PF20652"/>
    </source>
</evidence>
<dbReference type="InterPro" id="IPR007191">
    <property type="entry name" value="Sec8_exocyst_N"/>
</dbReference>
<dbReference type="PANTHER" id="PTHR14146">
    <property type="entry name" value="EXOCYST COMPLEX COMPONENT 4"/>
    <property type="match status" value="1"/>
</dbReference>
<organism evidence="8 9">
    <name type="scientific">Starmerella bacillaris</name>
    <name type="common">Yeast</name>
    <name type="synonym">Candida zemplinina</name>
    <dbReference type="NCBI Taxonomy" id="1247836"/>
    <lineage>
        <taxon>Eukaryota</taxon>
        <taxon>Fungi</taxon>
        <taxon>Dikarya</taxon>
        <taxon>Ascomycota</taxon>
        <taxon>Saccharomycotina</taxon>
        <taxon>Dipodascomycetes</taxon>
        <taxon>Dipodascales</taxon>
        <taxon>Trichomonascaceae</taxon>
        <taxon>Starmerella</taxon>
    </lineage>
</organism>
<feature type="compositionally biased region" description="Polar residues" evidence="5">
    <location>
        <begin position="1089"/>
        <end position="1118"/>
    </location>
</feature>
<dbReference type="GO" id="GO:0000145">
    <property type="term" value="C:exocyst"/>
    <property type="evidence" value="ECO:0007669"/>
    <property type="project" value="UniProtKB-UniRule"/>
</dbReference>
<dbReference type="InterPro" id="IPR048630">
    <property type="entry name" value="Sec8_M"/>
</dbReference>
<dbReference type="GO" id="GO:0090522">
    <property type="term" value="P:vesicle tethering involved in exocytosis"/>
    <property type="evidence" value="ECO:0007669"/>
    <property type="project" value="UniProtKB-UniRule"/>
</dbReference>
<feature type="compositionally biased region" description="Low complexity" evidence="5">
    <location>
        <begin position="1033"/>
        <end position="1055"/>
    </location>
</feature>
<feature type="region of interest" description="Disordered" evidence="5">
    <location>
        <begin position="944"/>
        <end position="1130"/>
    </location>
</feature>